<dbReference type="InterPro" id="IPR008928">
    <property type="entry name" value="6-hairpin_glycosidase_sf"/>
</dbReference>
<feature type="domain" description="Alpha-L-rhamnosidase six-hairpin glycosidase" evidence="6">
    <location>
        <begin position="477"/>
        <end position="808"/>
    </location>
</feature>
<dbReference type="Pfam" id="PF17389">
    <property type="entry name" value="Bac_rhamnosid6H"/>
    <property type="match status" value="1"/>
</dbReference>
<feature type="domain" description="Alpha-L-rhamnosidase concanavalin-like" evidence="4">
    <location>
        <begin position="364"/>
        <end position="452"/>
    </location>
</feature>
<dbReference type="Gene3D" id="2.60.40.10">
    <property type="entry name" value="Immunoglobulins"/>
    <property type="match status" value="1"/>
</dbReference>
<proteinExistence type="predicted"/>
<organism evidence="8 9">
    <name type="scientific">Mucilaginibacter pocheonensis</name>
    <dbReference type="NCBI Taxonomy" id="398050"/>
    <lineage>
        <taxon>Bacteria</taxon>
        <taxon>Pseudomonadati</taxon>
        <taxon>Bacteroidota</taxon>
        <taxon>Sphingobacteriia</taxon>
        <taxon>Sphingobacteriales</taxon>
        <taxon>Sphingobacteriaceae</taxon>
        <taxon>Mucilaginibacter</taxon>
    </lineage>
</organism>
<dbReference type="PIRSF" id="PIRSF010631">
    <property type="entry name" value="A-rhamnsds"/>
    <property type="match status" value="1"/>
</dbReference>
<comment type="catalytic activity">
    <reaction evidence="1">
        <text>Hydrolysis of terminal non-reducing alpha-L-rhamnose residues in alpha-L-rhamnosides.</text>
        <dbReference type="EC" id="3.2.1.40"/>
    </reaction>
</comment>
<dbReference type="InterPro" id="IPR008902">
    <property type="entry name" value="Rhamnosid_concanavalin"/>
</dbReference>
<dbReference type="Pfam" id="PF05592">
    <property type="entry name" value="Bac_rhamnosid"/>
    <property type="match status" value="1"/>
</dbReference>
<evidence type="ECO:0000256" key="3">
    <source>
        <dbReference type="ARBA" id="ARBA00022801"/>
    </source>
</evidence>
<evidence type="ECO:0000313" key="8">
    <source>
        <dbReference type="EMBL" id="MDR6944012.1"/>
    </source>
</evidence>
<gene>
    <name evidence="8" type="ORF">J2W55_003872</name>
</gene>
<dbReference type="RefSeq" id="WP_310099299.1">
    <property type="nucleotide sequence ID" value="NZ_JAVDUU010000004.1"/>
</dbReference>
<evidence type="ECO:0000259" key="6">
    <source>
        <dbReference type="Pfam" id="PF17389"/>
    </source>
</evidence>
<evidence type="ECO:0000313" key="9">
    <source>
        <dbReference type="Proteomes" id="UP001247620"/>
    </source>
</evidence>
<evidence type="ECO:0000259" key="4">
    <source>
        <dbReference type="Pfam" id="PF05592"/>
    </source>
</evidence>
<dbReference type="Pfam" id="PF25788">
    <property type="entry name" value="Ig_Rha78A_N"/>
    <property type="match status" value="1"/>
</dbReference>
<dbReference type="SUPFAM" id="SSF48208">
    <property type="entry name" value="Six-hairpin glycosidases"/>
    <property type="match status" value="1"/>
</dbReference>
<dbReference type="PANTHER" id="PTHR33307:SF11">
    <property type="entry name" value="ALPHA-L-RHAMNOSIDASE"/>
    <property type="match status" value="1"/>
</dbReference>
<reference evidence="8 9" key="1">
    <citation type="submission" date="2023-07" db="EMBL/GenBank/DDBJ databases">
        <title>Sorghum-associated microbial communities from plants grown in Nebraska, USA.</title>
        <authorList>
            <person name="Schachtman D."/>
        </authorList>
    </citation>
    <scope>NUCLEOTIDE SEQUENCE [LARGE SCALE GENOMIC DNA]</scope>
    <source>
        <strain evidence="8 9">3262</strain>
    </source>
</reference>
<feature type="domain" description="Bacterial alpha-L-rhamnosidase N-terminal" evidence="5">
    <location>
        <begin position="186"/>
        <end position="355"/>
    </location>
</feature>
<keyword evidence="3" id="KW-0378">Hydrolase</keyword>
<dbReference type="Pfam" id="PF17390">
    <property type="entry name" value="Bac_rhamnosid_C"/>
    <property type="match status" value="1"/>
</dbReference>
<dbReference type="InterPro" id="IPR013783">
    <property type="entry name" value="Ig-like_fold"/>
</dbReference>
<evidence type="ECO:0000256" key="1">
    <source>
        <dbReference type="ARBA" id="ARBA00001445"/>
    </source>
</evidence>
<protein>
    <recommendedName>
        <fullName evidence="2">alpha-L-rhamnosidase</fullName>
        <ecNumber evidence="2">3.2.1.40</ecNumber>
    </recommendedName>
</protein>
<accession>A0ABU1TF81</accession>
<name>A0ABU1TF81_9SPHI</name>
<dbReference type="Gene3D" id="1.50.10.10">
    <property type="match status" value="1"/>
</dbReference>
<dbReference type="Gene3D" id="2.60.420.10">
    <property type="entry name" value="Maltose phosphorylase, domain 3"/>
    <property type="match status" value="1"/>
</dbReference>
<dbReference type="InterPro" id="IPR013737">
    <property type="entry name" value="Bac_rhamnosid_N"/>
</dbReference>
<dbReference type="Pfam" id="PF08531">
    <property type="entry name" value="Bac_rhamnosid_N"/>
    <property type="match status" value="1"/>
</dbReference>
<evidence type="ECO:0000259" key="7">
    <source>
        <dbReference type="Pfam" id="PF17390"/>
    </source>
</evidence>
<comment type="caution">
    <text evidence="8">The sequence shown here is derived from an EMBL/GenBank/DDBJ whole genome shotgun (WGS) entry which is preliminary data.</text>
</comment>
<dbReference type="Gene3D" id="2.60.120.260">
    <property type="entry name" value="Galactose-binding domain-like"/>
    <property type="match status" value="2"/>
</dbReference>
<dbReference type="EMBL" id="JAVDUU010000004">
    <property type="protein sequence ID" value="MDR6944012.1"/>
    <property type="molecule type" value="Genomic_DNA"/>
</dbReference>
<dbReference type="PANTHER" id="PTHR33307">
    <property type="entry name" value="ALPHA-RHAMNOSIDASE (EUROFUNG)"/>
    <property type="match status" value="1"/>
</dbReference>
<dbReference type="InterPro" id="IPR012341">
    <property type="entry name" value="6hp_glycosidase-like_sf"/>
</dbReference>
<feature type="domain" description="Alpha-L-rhamnosidase C-terminal" evidence="7">
    <location>
        <begin position="812"/>
        <end position="887"/>
    </location>
</feature>
<sequence>MMIKRIYILLLLLPVQTFAQGLKVVNLQCEYKQDPQGVEAAAPRLNWQLQSNRRNILQTAYRILVTDDEDKLKTNLGNVWDSKKTNSSASLQVVYRGIKLQAAKTYYWKVMVWDNHGQVSAWSSVASWQMGLLTKADWNGADWIAYDKLPDTSAIVPFYHGKGPKKLGQANDILPLMRKTFSVGDQLKKATLYVCGLGHFNLSLNGKKVGDHFLDPGWTKYDKQALYVPFDITHDLKAGKNTIGVMLGNGFYYIPRDKRYRKLTGAFGYPKMICRLVVEYRNGKTENLVSDASWKTAPGPITFTSIYGGEDYNAHLEQVGWDINGFNDANWRKVIIIDGPPLLNAQMADPLKIMQEFTPQNKTKLATGAWIYDMGQNFSGVPQITVQGKKGDTVKIIPAELVNADGSANQKGSGGPHYYNYILKGDGIETWQPQFTYYGFRYLQVEGAIPQNEINAKQYPVLYSIKGLHTRNGAATMGKFTCSNELFNRTFKLIDWAMKSNMASVFTDCPHREKLGWLEEAHLVGSSLHYNYDIAGLARKCINDMRIAQTEDGLIPEIAPEFVKFEEPFRDSPEWGSNAVILPWYVYQWYGGKAVLIENYDMIKRYLTYLDKKADDHLLYQGLGDWYDLGPKPPGVSQLTPRGITATALYYYDLNIAGKIAMLLGKPADAAAYKKLAAMVKQSYNKKFFNADTKQYGTGSQAANAMSVYAGLVEPQFKTAVINNIVKDIRDRGNSLTAGDIGYRYLLRVLDDAGRSDVIYDMNSRDDKPGYGYQLAHGATALTESWAALSAVSNNHFMLGHLMEWFYSGLAGIRPSNDAIAFNKIEIRPQTVGDITSAAASYQSPYGTISSSWKKDAGKFELAVSVPANTTAVISLPVSKSALITTDGQSIRNKKDMKFIGYQDGKALISVGSGNYTFIAR</sequence>
<dbReference type="EC" id="3.2.1.40" evidence="2"/>
<keyword evidence="9" id="KW-1185">Reference proteome</keyword>
<dbReference type="Proteomes" id="UP001247620">
    <property type="component" value="Unassembled WGS sequence"/>
</dbReference>
<dbReference type="InterPro" id="IPR035398">
    <property type="entry name" value="Bac_rhamnosid_C"/>
</dbReference>
<dbReference type="InterPro" id="IPR035396">
    <property type="entry name" value="Bac_rhamnosid6H"/>
</dbReference>
<evidence type="ECO:0000256" key="2">
    <source>
        <dbReference type="ARBA" id="ARBA00012652"/>
    </source>
</evidence>
<evidence type="ECO:0000259" key="5">
    <source>
        <dbReference type="Pfam" id="PF08531"/>
    </source>
</evidence>
<dbReference type="InterPro" id="IPR016007">
    <property type="entry name" value="Alpha_rhamnosid"/>
</dbReference>